<gene>
    <name evidence="1" type="ORF">DZF96_17990</name>
</gene>
<name>A0A399N7A9_9MICO</name>
<reference evidence="1 2" key="1">
    <citation type="submission" date="2018-08" db="EMBL/GenBank/DDBJ databases">
        <title>Genome Sequence of Clavibacter michiganensis Subspecies type strains, and the Atypical Peach-Colored Strains Isolated from Tomato.</title>
        <authorList>
            <person name="Osdaghi E."/>
            <person name="Portier P."/>
            <person name="Briand M."/>
            <person name="Jacques M.-A."/>
        </authorList>
    </citation>
    <scope>NUCLEOTIDE SEQUENCE [LARGE SCALE GENOMIC DNA]</scope>
    <source>
        <strain evidence="1 2">CFBP 7493</strain>
    </source>
</reference>
<evidence type="ECO:0000313" key="1">
    <source>
        <dbReference type="EMBL" id="RII89477.1"/>
    </source>
</evidence>
<dbReference type="Proteomes" id="UP000266298">
    <property type="component" value="Unassembled WGS sequence"/>
</dbReference>
<dbReference type="AlphaFoldDB" id="A0A399N7A9"/>
<organism evidence="1 2">
    <name type="scientific">Clavibacter michiganensis</name>
    <dbReference type="NCBI Taxonomy" id="28447"/>
    <lineage>
        <taxon>Bacteria</taxon>
        <taxon>Bacillati</taxon>
        <taxon>Actinomycetota</taxon>
        <taxon>Actinomycetes</taxon>
        <taxon>Micrococcales</taxon>
        <taxon>Microbacteriaceae</taxon>
        <taxon>Clavibacter</taxon>
    </lineage>
</organism>
<comment type="caution">
    <text evidence="1">The sequence shown here is derived from an EMBL/GenBank/DDBJ whole genome shotgun (WGS) entry which is preliminary data.</text>
</comment>
<sequence length="107" mass="11007">LLAALGALGVLRDAPAAVHIRPDAVRPAPASLEDLADRIPDPVPGTPQMRVEEYRAPDGRRRFVAYLGGMVTLDPGTGREDFGPASAAAALATEGGSAVHAAETALR</sequence>
<dbReference type="EMBL" id="QWEC01000749">
    <property type="protein sequence ID" value="RII89477.1"/>
    <property type="molecule type" value="Genomic_DNA"/>
</dbReference>
<feature type="non-terminal residue" evidence="1">
    <location>
        <position position="1"/>
    </location>
</feature>
<evidence type="ECO:0000313" key="2">
    <source>
        <dbReference type="Proteomes" id="UP000266298"/>
    </source>
</evidence>
<protein>
    <submittedName>
        <fullName evidence="1">Uncharacterized protein</fullName>
    </submittedName>
</protein>
<proteinExistence type="predicted"/>
<accession>A0A399N7A9</accession>
<feature type="non-terminal residue" evidence="1">
    <location>
        <position position="107"/>
    </location>
</feature>